<evidence type="ECO:0000259" key="1">
    <source>
        <dbReference type="Pfam" id="PF00814"/>
    </source>
</evidence>
<feature type="domain" description="Gcp-like" evidence="1">
    <location>
        <begin position="55"/>
        <end position="225"/>
    </location>
</feature>
<dbReference type="EMBL" id="MLJW01002612">
    <property type="protein sequence ID" value="OIQ74136.1"/>
    <property type="molecule type" value="Genomic_DNA"/>
</dbReference>
<comment type="caution">
    <text evidence="2">The sequence shown here is derived from an EMBL/GenBank/DDBJ whole genome shotgun (WGS) entry which is preliminary data.</text>
</comment>
<dbReference type="Pfam" id="PF00814">
    <property type="entry name" value="TsaD"/>
    <property type="match status" value="1"/>
</dbReference>
<organism evidence="2">
    <name type="scientific">mine drainage metagenome</name>
    <dbReference type="NCBI Taxonomy" id="410659"/>
    <lineage>
        <taxon>unclassified sequences</taxon>
        <taxon>metagenomes</taxon>
        <taxon>ecological metagenomes</taxon>
    </lineage>
</organism>
<dbReference type="InterPro" id="IPR043129">
    <property type="entry name" value="ATPase_NBD"/>
</dbReference>
<accession>A0A1J5PTI2</accession>
<protein>
    <submittedName>
        <fullName evidence="2">tRNA threonylcarbamoyladenosine biosynthesis protein TsaB</fullName>
    </submittedName>
</protein>
<dbReference type="InterPro" id="IPR022496">
    <property type="entry name" value="T6A_TsaB"/>
</dbReference>
<name>A0A1J5PTI2_9ZZZZ</name>
<sequence>MGRPNGSHLPRPPDRMTSPLHVLAFDSSTEWLSVALDLGQGRVVARIEPGGARASQRLLPLVQELLAEAGIALREIGLIGFGAGPGAFTGLRAACAAAQGLAFGLDISVVPVHTLLAVAASAELPNAADVLVANDARMGELYWARCVRADAAWRLQGAARVDAPAAAAAAWSLELGAAPASTLTLCGNAWDAYRATLAASLPAGWAPALAAARTVAPSAAAVAALARAAHARGEALPAAMAQPVYVRNKVALTTAEREALAAVGAQRRELI</sequence>
<reference evidence="2" key="1">
    <citation type="submission" date="2016-10" db="EMBL/GenBank/DDBJ databases">
        <title>Sequence of Gallionella enrichment culture.</title>
        <authorList>
            <person name="Poehlein A."/>
            <person name="Muehling M."/>
            <person name="Daniel R."/>
        </authorList>
    </citation>
    <scope>NUCLEOTIDE SEQUENCE</scope>
</reference>
<dbReference type="SUPFAM" id="SSF53067">
    <property type="entry name" value="Actin-like ATPase domain"/>
    <property type="match status" value="2"/>
</dbReference>
<gene>
    <name evidence="2" type="primary">tsaB_11</name>
    <name evidence="2" type="ORF">GALL_442210</name>
</gene>
<dbReference type="PANTHER" id="PTHR11735">
    <property type="entry name" value="TRNA N6-ADENOSINE THREONYLCARBAMOYLTRANSFERASE"/>
    <property type="match status" value="1"/>
</dbReference>
<proteinExistence type="predicted"/>
<evidence type="ECO:0000313" key="2">
    <source>
        <dbReference type="EMBL" id="OIQ74136.1"/>
    </source>
</evidence>
<dbReference type="InterPro" id="IPR000905">
    <property type="entry name" value="Gcp-like_dom"/>
</dbReference>
<dbReference type="Gene3D" id="3.30.420.40">
    <property type="match status" value="2"/>
</dbReference>
<dbReference type="AlphaFoldDB" id="A0A1J5PTI2"/>
<dbReference type="GO" id="GO:0002949">
    <property type="term" value="P:tRNA threonylcarbamoyladenosine modification"/>
    <property type="evidence" value="ECO:0007669"/>
    <property type="project" value="InterPro"/>
</dbReference>
<dbReference type="GO" id="GO:0005829">
    <property type="term" value="C:cytosol"/>
    <property type="evidence" value="ECO:0007669"/>
    <property type="project" value="TreeGrafter"/>
</dbReference>
<dbReference type="PANTHER" id="PTHR11735:SF11">
    <property type="entry name" value="TRNA THREONYLCARBAMOYLADENOSINE BIOSYNTHESIS PROTEIN TSAB"/>
    <property type="match status" value="1"/>
</dbReference>
<dbReference type="NCBIfam" id="TIGR03725">
    <property type="entry name" value="T6A_YeaZ"/>
    <property type="match status" value="1"/>
</dbReference>